<dbReference type="Pfam" id="PF03975">
    <property type="entry name" value="CheD"/>
    <property type="match status" value="1"/>
</dbReference>
<keyword evidence="1 3" id="KW-0145">Chemotaxis</keyword>
<gene>
    <name evidence="3" type="primary">cheD</name>
    <name evidence="4" type="ORF">ACFOJE_02975</name>
</gene>
<evidence type="ECO:0000256" key="3">
    <source>
        <dbReference type="HAMAP-Rule" id="MF_01440"/>
    </source>
</evidence>
<dbReference type="Gene3D" id="3.30.1330.200">
    <property type="match status" value="1"/>
</dbReference>
<comment type="caution">
    <text evidence="4">The sequence shown here is derived from an EMBL/GenBank/DDBJ whole genome shotgun (WGS) entry which is preliminary data.</text>
</comment>
<comment type="catalytic activity">
    <reaction evidence="3">
        <text>L-glutaminyl-[protein] + H2O = L-glutamyl-[protein] + NH4(+)</text>
        <dbReference type="Rhea" id="RHEA:16441"/>
        <dbReference type="Rhea" id="RHEA-COMP:10207"/>
        <dbReference type="Rhea" id="RHEA-COMP:10208"/>
        <dbReference type="ChEBI" id="CHEBI:15377"/>
        <dbReference type="ChEBI" id="CHEBI:28938"/>
        <dbReference type="ChEBI" id="CHEBI:29973"/>
        <dbReference type="ChEBI" id="CHEBI:30011"/>
        <dbReference type="EC" id="3.5.1.44"/>
    </reaction>
</comment>
<dbReference type="InterPro" id="IPR005659">
    <property type="entry name" value="Chemorcpt_Glu_NH3ase_CheD"/>
</dbReference>
<evidence type="ECO:0000313" key="4">
    <source>
        <dbReference type="EMBL" id="MFC2971180.1"/>
    </source>
</evidence>
<dbReference type="EMBL" id="JBHRSJ010000004">
    <property type="protein sequence ID" value="MFC2971180.1"/>
    <property type="molecule type" value="Genomic_DNA"/>
</dbReference>
<name>A0ABV7APG5_9GAMM</name>
<keyword evidence="5" id="KW-1185">Reference proteome</keyword>
<dbReference type="RefSeq" id="WP_377812760.1">
    <property type="nucleotide sequence ID" value="NZ_JBHRSJ010000004.1"/>
</dbReference>
<dbReference type="EC" id="3.5.1.44" evidence="3"/>
<dbReference type="InterPro" id="IPR011324">
    <property type="entry name" value="Cytotoxic_necrot_fac-like_cat"/>
</dbReference>
<evidence type="ECO:0000313" key="5">
    <source>
        <dbReference type="Proteomes" id="UP001595457"/>
    </source>
</evidence>
<dbReference type="HAMAP" id="MF_01440">
    <property type="entry name" value="CheD"/>
    <property type="match status" value="1"/>
</dbReference>
<dbReference type="InterPro" id="IPR038592">
    <property type="entry name" value="CheD-like_sf"/>
</dbReference>
<protein>
    <recommendedName>
        <fullName evidence="3">Probable chemoreceptor glutamine deamidase CheD</fullName>
        <ecNumber evidence="3">3.5.1.44</ecNumber>
    </recommendedName>
</protein>
<evidence type="ECO:0000256" key="1">
    <source>
        <dbReference type="ARBA" id="ARBA00022500"/>
    </source>
</evidence>
<organism evidence="4 5">
    <name type="scientific">Azotobacter bryophylli</name>
    <dbReference type="NCBI Taxonomy" id="1986537"/>
    <lineage>
        <taxon>Bacteria</taxon>
        <taxon>Pseudomonadati</taxon>
        <taxon>Pseudomonadota</taxon>
        <taxon>Gammaproteobacteria</taxon>
        <taxon>Pseudomonadales</taxon>
        <taxon>Pseudomonadaceae</taxon>
        <taxon>Azotobacter</taxon>
    </lineage>
</organism>
<reference evidence="5" key="1">
    <citation type="journal article" date="2019" name="Int. J. Syst. Evol. Microbiol.">
        <title>The Global Catalogue of Microorganisms (GCM) 10K type strain sequencing project: providing services to taxonomists for standard genome sequencing and annotation.</title>
        <authorList>
            <consortium name="The Broad Institute Genomics Platform"/>
            <consortium name="The Broad Institute Genome Sequencing Center for Infectious Disease"/>
            <person name="Wu L."/>
            <person name="Ma J."/>
        </authorList>
    </citation>
    <scope>NUCLEOTIDE SEQUENCE [LARGE SCALE GENOMIC DNA]</scope>
    <source>
        <strain evidence="5">KCTC 62195</strain>
    </source>
</reference>
<dbReference type="SUPFAM" id="SSF64438">
    <property type="entry name" value="CNF1/YfiH-like putative cysteine hydrolases"/>
    <property type="match status" value="1"/>
</dbReference>
<sequence>MSGPGPATRDIFLRPGEWYFGSGAVRLRTTLGSCVAIVLWHPRLKLGGMCHYMLPNRSDRGSQPLNGRYADEALELLLGEVRRSHTQPGDYEFKLFGGANMFPSGQRRPDDVPARNVAEALALMHEHGLPVKAQSLGGEGYRQLVFDLESGALWMRQGHEPAPHGTP</sequence>
<accession>A0ABV7APG5</accession>
<proteinExistence type="inferred from homology"/>
<keyword evidence="2 3" id="KW-0378">Hydrolase</keyword>
<comment type="similarity">
    <text evidence="3">Belongs to the CheD family.</text>
</comment>
<dbReference type="CDD" id="cd16352">
    <property type="entry name" value="CheD"/>
    <property type="match status" value="1"/>
</dbReference>
<evidence type="ECO:0000256" key="2">
    <source>
        <dbReference type="ARBA" id="ARBA00022801"/>
    </source>
</evidence>
<dbReference type="PANTHER" id="PTHR35147:SF3">
    <property type="entry name" value="CHEMORECEPTOR GLUTAMINE DEAMIDASE CHED 1-RELATED"/>
    <property type="match status" value="1"/>
</dbReference>
<dbReference type="PANTHER" id="PTHR35147">
    <property type="entry name" value="CHEMORECEPTOR GLUTAMINE DEAMIDASE CHED-RELATED"/>
    <property type="match status" value="1"/>
</dbReference>
<comment type="function">
    <text evidence="3">Probably deamidates glutamine residues to glutamate on methyl-accepting chemotaxis receptors (MCPs), playing an important role in chemotaxis.</text>
</comment>
<dbReference type="Proteomes" id="UP001595457">
    <property type="component" value="Unassembled WGS sequence"/>
</dbReference>